<name>A0A7K4Z9C7_BUCAB</name>
<organism evidence="6 7">
    <name type="scientific">Bucorvus abyssinicus</name>
    <name type="common">Northern ground-hornbill</name>
    <name type="synonym">Abyssinian ground-hornbill</name>
    <dbReference type="NCBI Taxonomy" id="153643"/>
    <lineage>
        <taxon>Eukaryota</taxon>
        <taxon>Metazoa</taxon>
        <taxon>Chordata</taxon>
        <taxon>Craniata</taxon>
        <taxon>Vertebrata</taxon>
        <taxon>Euteleostomi</taxon>
        <taxon>Archelosauria</taxon>
        <taxon>Archosauria</taxon>
        <taxon>Dinosauria</taxon>
        <taxon>Saurischia</taxon>
        <taxon>Theropoda</taxon>
        <taxon>Coelurosauria</taxon>
        <taxon>Aves</taxon>
        <taxon>Neognathae</taxon>
        <taxon>Neoaves</taxon>
        <taxon>Telluraves</taxon>
        <taxon>Coraciimorphae</taxon>
        <taxon>Bucerotiformes</taxon>
        <taxon>Bucorvidae</taxon>
        <taxon>Bucorvus</taxon>
    </lineage>
</organism>
<feature type="domain" description="ATP-dependent RNA helicase Ski2/MTR4 C-terminal" evidence="5">
    <location>
        <begin position="36"/>
        <end position="98"/>
    </location>
</feature>
<dbReference type="PANTHER" id="PTHR12131">
    <property type="entry name" value="ATP-DEPENDENT RNA AND DNA HELICASE"/>
    <property type="match status" value="1"/>
</dbReference>
<evidence type="ECO:0000313" key="6">
    <source>
        <dbReference type="EMBL" id="NWR67960.1"/>
    </source>
</evidence>
<dbReference type="InterPro" id="IPR012961">
    <property type="entry name" value="Ski2/MTR4_C"/>
</dbReference>
<dbReference type="GO" id="GO:0016787">
    <property type="term" value="F:hydrolase activity"/>
    <property type="evidence" value="ECO:0007669"/>
    <property type="project" value="UniProtKB-KW"/>
</dbReference>
<feature type="non-terminal residue" evidence="6">
    <location>
        <position position="1"/>
    </location>
</feature>
<dbReference type="PANTHER" id="PTHR12131:SF7">
    <property type="entry name" value="EXOSOME RNA HELICASE MTR4"/>
    <property type="match status" value="1"/>
</dbReference>
<protein>
    <submittedName>
        <fullName evidence="6">MTREX helicase</fullName>
    </submittedName>
</protein>
<reference evidence="6 7" key="1">
    <citation type="submission" date="2019-09" db="EMBL/GenBank/DDBJ databases">
        <title>Bird 10,000 Genomes (B10K) Project - Family phase.</title>
        <authorList>
            <person name="Zhang G."/>
        </authorList>
    </citation>
    <scope>NUCLEOTIDE SEQUENCE [LARGE SCALE GENOMIC DNA]</scope>
    <source>
        <strain evidence="6">B10K-DU-012-80</strain>
    </source>
</reference>
<dbReference type="GO" id="GO:0004386">
    <property type="term" value="F:helicase activity"/>
    <property type="evidence" value="ECO:0007669"/>
    <property type="project" value="UniProtKB-KW"/>
</dbReference>
<dbReference type="Pfam" id="PF08148">
    <property type="entry name" value="DSHCT"/>
    <property type="match status" value="1"/>
</dbReference>
<evidence type="ECO:0000256" key="1">
    <source>
        <dbReference type="ARBA" id="ARBA00022741"/>
    </source>
</evidence>
<sequence length="103" mass="11675">MDIKAAKRELKKARTVLQMDELKCRKRVLRRLGFATSSDVIEMKGRVACEISSADELLLTEMMFNGLFNDLSAEQATALLSCFVFQENVSYIFSSLILDTPVY</sequence>
<keyword evidence="3 6" id="KW-0347">Helicase</keyword>
<dbReference type="GO" id="GO:0005634">
    <property type="term" value="C:nucleus"/>
    <property type="evidence" value="ECO:0007669"/>
    <property type="project" value="TreeGrafter"/>
</dbReference>
<keyword evidence="4" id="KW-0067">ATP-binding</keyword>
<evidence type="ECO:0000259" key="5">
    <source>
        <dbReference type="SMART" id="SM01142"/>
    </source>
</evidence>
<dbReference type="AlphaFoldDB" id="A0A7K4Z9C7"/>
<accession>A0A7K4Z9C7</accession>
<evidence type="ECO:0000256" key="4">
    <source>
        <dbReference type="ARBA" id="ARBA00022840"/>
    </source>
</evidence>
<dbReference type="SMART" id="SM01142">
    <property type="entry name" value="DSHCT"/>
    <property type="match status" value="1"/>
</dbReference>
<evidence type="ECO:0000256" key="3">
    <source>
        <dbReference type="ARBA" id="ARBA00022806"/>
    </source>
</evidence>
<dbReference type="GO" id="GO:0005524">
    <property type="term" value="F:ATP binding"/>
    <property type="evidence" value="ECO:0007669"/>
    <property type="project" value="UniProtKB-KW"/>
</dbReference>
<keyword evidence="2" id="KW-0378">Hydrolase</keyword>
<evidence type="ECO:0000256" key="2">
    <source>
        <dbReference type="ARBA" id="ARBA00022801"/>
    </source>
</evidence>
<dbReference type="EMBL" id="VYZL01006304">
    <property type="protein sequence ID" value="NWR67960.1"/>
    <property type="molecule type" value="Genomic_DNA"/>
</dbReference>
<proteinExistence type="predicted"/>
<keyword evidence="7" id="KW-1185">Reference proteome</keyword>
<dbReference type="Gene3D" id="1.10.3380.30">
    <property type="match status" value="1"/>
</dbReference>
<feature type="non-terminal residue" evidence="6">
    <location>
        <position position="103"/>
    </location>
</feature>
<dbReference type="Proteomes" id="UP000551127">
    <property type="component" value="Unassembled WGS sequence"/>
</dbReference>
<comment type="caution">
    <text evidence="6">The sequence shown here is derived from an EMBL/GenBank/DDBJ whole genome shotgun (WGS) entry which is preliminary data.</text>
</comment>
<dbReference type="GO" id="GO:0000460">
    <property type="term" value="P:maturation of 5.8S rRNA"/>
    <property type="evidence" value="ECO:0007669"/>
    <property type="project" value="TreeGrafter"/>
</dbReference>
<evidence type="ECO:0000313" key="7">
    <source>
        <dbReference type="Proteomes" id="UP000551127"/>
    </source>
</evidence>
<dbReference type="InterPro" id="IPR050699">
    <property type="entry name" value="RNA-DNA_Helicase"/>
</dbReference>
<keyword evidence="1" id="KW-0547">Nucleotide-binding</keyword>
<dbReference type="OrthoDB" id="64767at2759"/>
<gene>
    <name evidence="6" type="primary">Mtrex_1</name>
    <name evidence="6" type="ORF">BUCABY_R15841</name>
</gene>